<evidence type="ECO:0000313" key="2">
    <source>
        <dbReference type="Proteomes" id="UP001420932"/>
    </source>
</evidence>
<keyword evidence="2" id="KW-1185">Reference proteome</keyword>
<comment type="caution">
    <text evidence="1">The sequence shown here is derived from an EMBL/GenBank/DDBJ whole genome shotgun (WGS) entry which is preliminary data.</text>
</comment>
<dbReference type="Proteomes" id="UP001420932">
    <property type="component" value="Unassembled WGS sequence"/>
</dbReference>
<name>A0AAP0LDF4_9MAGN</name>
<sequence>MPCKAYQCRNQGTKGIIARVPEARQGLIRESGEVKALVLRSSASKDKGVLGDYL</sequence>
<organism evidence="1 2">
    <name type="scientific">Stephania yunnanensis</name>
    <dbReference type="NCBI Taxonomy" id="152371"/>
    <lineage>
        <taxon>Eukaryota</taxon>
        <taxon>Viridiplantae</taxon>
        <taxon>Streptophyta</taxon>
        <taxon>Embryophyta</taxon>
        <taxon>Tracheophyta</taxon>
        <taxon>Spermatophyta</taxon>
        <taxon>Magnoliopsida</taxon>
        <taxon>Ranunculales</taxon>
        <taxon>Menispermaceae</taxon>
        <taxon>Menispermoideae</taxon>
        <taxon>Cissampelideae</taxon>
        <taxon>Stephania</taxon>
    </lineage>
</organism>
<protein>
    <submittedName>
        <fullName evidence="1">Uncharacterized protein</fullName>
    </submittedName>
</protein>
<gene>
    <name evidence="1" type="ORF">Syun_001277</name>
</gene>
<dbReference type="AlphaFoldDB" id="A0AAP0LDF4"/>
<evidence type="ECO:0000313" key="1">
    <source>
        <dbReference type="EMBL" id="KAK9169137.1"/>
    </source>
</evidence>
<dbReference type="EMBL" id="JBBNAF010000001">
    <property type="protein sequence ID" value="KAK9169137.1"/>
    <property type="molecule type" value="Genomic_DNA"/>
</dbReference>
<accession>A0AAP0LDF4</accession>
<reference evidence="1 2" key="1">
    <citation type="submission" date="2024-01" db="EMBL/GenBank/DDBJ databases">
        <title>Genome assemblies of Stephania.</title>
        <authorList>
            <person name="Yang L."/>
        </authorList>
    </citation>
    <scope>NUCLEOTIDE SEQUENCE [LARGE SCALE GENOMIC DNA]</scope>
    <source>
        <strain evidence="1">YNDBR</strain>
        <tissue evidence="1">Leaf</tissue>
    </source>
</reference>
<proteinExistence type="predicted"/>